<dbReference type="PANTHER" id="PTHR47197:SF3">
    <property type="entry name" value="DIHYDRO-HEME D1 DEHYDROGENASE"/>
    <property type="match status" value="1"/>
</dbReference>
<protein>
    <recommendedName>
        <fullName evidence="3">Secretion system C-terminal sorting domain-containing protein</fullName>
    </recommendedName>
</protein>
<keyword evidence="1 2" id="KW-0732">Signal</keyword>
<comment type="caution">
    <text evidence="4">The sequence shown here is derived from an EMBL/GenBank/DDBJ whole genome shotgun (WGS) entry which is preliminary data.</text>
</comment>
<feature type="signal peptide" evidence="2">
    <location>
        <begin position="1"/>
        <end position="25"/>
    </location>
</feature>
<dbReference type="Gene3D" id="2.130.10.10">
    <property type="entry name" value="YVTN repeat-like/Quinoprotein amine dehydrogenase"/>
    <property type="match status" value="1"/>
</dbReference>
<organism evidence="4 5">
    <name type="scientific">Flavobacterium arsenatis</name>
    <dbReference type="NCBI Taxonomy" id="1484332"/>
    <lineage>
        <taxon>Bacteria</taxon>
        <taxon>Pseudomonadati</taxon>
        <taxon>Bacteroidota</taxon>
        <taxon>Flavobacteriia</taxon>
        <taxon>Flavobacteriales</taxon>
        <taxon>Flavobacteriaceae</taxon>
        <taxon>Flavobacterium</taxon>
    </lineage>
</organism>
<evidence type="ECO:0000313" key="4">
    <source>
        <dbReference type="EMBL" id="MDR6966190.1"/>
    </source>
</evidence>
<feature type="domain" description="Secretion system C-terminal sorting" evidence="3">
    <location>
        <begin position="363"/>
        <end position="429"/>
    </location>
</feature>
<evidence type="ECO:0000259" key="3">
    <source>
        <dbReference type="Pfam" id="PF18962"/>
    </source>
</evidence>
<accession>A0ABU1TJN2</accession>
<dbReference type="PANTHER" id="PTHR47197">
    <property type="entry name" value="PROTEIN NIRF"/>
    <property type="match status" value="1"/>
</dbReference>
<dbReference type="SUPFAM" id="SSF63825">
    <property type="entry name" value="YWTD domain"/>
    <property type="match status" value="2"/>
</dbReference>
<dbReference type="Pfam" id="PF18962">
    <property type="entry name" value="Por_Secre_tail"/>
    <property type="match status" value="1"/>
</dbReference>
<reference evidence="4 5" key="1">
    <citation type="submission" date="2023-07" db="EMBL/GenBank/DDBJ databases">
        <title>Sorghum-associated microbial communities from plants grown in Nebraska, USA.</title>
        <authorList>
            <person name="Schachtman D."/>
        </authorList>
    </citation>
    <scope>NUCLEOTIDE SEQUENCE [LARGE SCALE GENOMIC DNA]</scope>
    <source>
        <strain evidence="4 5">3773</strain>
    </source>
</reference>
<evidence type="ECO:0000256" key="2">
    <source>
        <dbReference type="SAM" id="SignalP"/>
    </source>
</evidence>
<dbReference type="NCBIfam" id="TIGR04183">
    <property type="entry name" value="Por_Secre_tail"/>
    <property type="match status" value="1"/>
</dbReference>
<evidence type="ECO:0000313" key="5">
    <source>
        <dbReference type="Proteomes" id="UP001255185"/>
    </source>
</evidence>
<feature type="chain" id="PRO_5047533150" description="Secretion system C-terminal sorting domain-containing protein" evidence="2">
    <location>
        <begin position="26"/>
        <end position="430"/>
    </location>
</feature>
<evidence type="ECO:0000256" key="1">
    <source>
        <dbReference type="ARBA" id="ARBA00022729"/>
    </source>
</evidence>
<dbReference type="InterPro" id="IPR026444">
    <property type="entry name" value="Secre_tail"/>
</dbReference>
<dbReference type="RefSeq" id="WP_310023650.1">
    <property type="nucleotide sequence ID" value="NZ_JAVDVI010000001.1"/>
</dbReference>
<proteinExistence type="predicted"/>
<keyword evidence="5" id="KW-1185">Reference proteome</keyword>
<dbReference type="InterPro" id="IPR015943">
    <property type="entry name" value="WD40/YVTN_repeat-like_dom_sf"/>
</dbReference>
<dbReference type="EMBL" id="JAVDVI010000001">
    <property type="protein sequence ID" value="MDR6966190.1"/>
    <property type="molecule type" value="Genomic_DNA"/>
</dbReference>
<dbReference type="InterPro" id="IPR051200">
    <property type="entry name" value="Host-pathogen_enzymatic-act"/>
</dbReference>
<gene>
    <name evidence="4" type="ORF">J2X31_000183</name>
</gene>
<name>A0ABU1TJN2_9FLAO</name>
<sequence length="430" mass="46780">MKKNYRLVFSSILLVFALFSANAQGYVNGIFMLNEIGDGQSATVSFLPNGGTLENDIFGTVNPTAGGLGNTGQSMSFHGENAYIILNTSNRLRVVNSTTFALVNTLNTGLSNPRYMAFANGKGYITCWGDVISASDDYVAVLNLETYTIETTIPMAEGVERILEINGKLYVAHKGGYGYGNQISVLDPINNTVETTIQVGDVPNTMVVDNGFLYVLSEGKPSWAGTETFGALSKINLTTNAVVSTLDFPLLHPANLKIANGNFYYSVFEDVFMMSSNATELPAEPLFTLPTAQPYGIYGLDIIDDSIYVVDAGFFSAPSDVYVYDLDGTLLDDFEAGIATNGFYKALEVDLDIKENQKNKLAIYPNPTTEVFYINTNETATIKLFDVSGRLVKTEKYTSSGINVAHLAKGVYLVETEIGNNRNVEKLIVK</sequence>
<dbReference type="Proteomes" id="UP001255185">
    <property type="component" value="Unassembled WGS sequence"/>
</dbReference>